<feature type="region of interest" description="Disordered" evidence="2">
    <location>
        <begin position="510"/>
        <end position="544"/>
    </location>
</feature>
<dbReference type="GO" id="GO:0016020">
    <property type="term" value="C:membrane"/>
    <property type="evidence" value="ECO:0007669"/>
    <property type="project" value="InterPro"/>
</dbReference>
<dbReference type="GO" id="GO:0046789">
    <property type="term" value="F:host cell surface receptor binding"/>
    <property type="evidence" value="ECO:0007669"/>
    <property type="project" value="InterPro"/>
</dbReference>
<feature type="compositionally biased region" description="Basic and acidic residues" evidence="2">
    <location>
        <begin position="2049"/>
        <end position="2058"/>
    </location>
</feature>
<dbReference type="Pfam" id="PF18562">
    <property type="entry name" value="CIDR1_gamma"/>
    <property type="match status" value="1"/>
</dbReference>
<feature type="domain" description="Duffy-antigen binding" evidence="5">
    <location>
        <begin position="1083"/>
        <end position="1230"/>
    </location>
</feature>
<keyword evidence="3" id="KW-0472">Membrane</keyword>
<feature type="domain" description="Duffy-antigen binding" evidence="5">
    <location>
        <begin position="1424"/>
        <end position="1603"/>
    </location>
</feature>
<feature type="domain" description="Duffy-antigen binding" evidence="5">
    <location>
        <begin position="2194"/>
        <end position="2366"/>
    </location>
</feature>
<evidence type="ECO:0000259" key="6">
    <source>
        <dbReference type="Pfam" id="PF18562"/>
    </source>
</evidence>
<dbReference type="InterPro" id="IPR054595">
    <property type="entry name" value="DBL_C"/>
</dbReference>
<dbReference type="FunFam" id="1.20.58.830:FF:000021">
    <property type="entry name" value="Erythrocyte membrane protein 1, PfEMP1"/>
    <property type="match status" value="2"/>
</dbReference>
<feature type="domain" description="Duffy-binding-like" evidence="4">
    <location>
        <begin position="371"/>
        <end position="513"/>
    </location>
</feature>
<feature type="domain" description="Duffy-antigen binding" evidence="5">
    <location>
        <begin position="2574"/>
        <end position="2730"/>
    </location>
</feature>
<feature type="compositionally biased region" description="Pro residues" evidence="2">
    <location>
        <begin position="2918"/>
        <end position="2931"/>
    </location>
</feature>
<dbReference type="EMBL" id="KI927020">
    <property type="protein sequence ID" value="ETW32867.1"/>
    <property type="molecule type" value="Genomic_DNA"/>
</dbReference>
<dbReference type="Gene3D" id="1.20.1310.20">
    <property type="entry name" value="Duffy-antigen binding domain"/>
    <property type="match status" value="6"/>
</dbReference>
<feature type="domain" description="Duffy-binding-like" evidence="8">
    <location>
        <begin position="1642"/>
        <end position="1785"/>
    </location>
</feature>
<feature type="region of interest" description="Disordered" evidence="2">
    <location>
        <begin position="1022"/>
        <end position="1041"/>
    </location>
</feature>
<feature type="compositionally biased region" description="Pro residues" evidence="2">
    <location>
        <begin position="3058"/>
        <end position="3081"/>
    </location>
</feature>
<evidence type="ECO:0000259" key="8">
    <source>
        <dbReference type="Pfam" id="PF22672"/>
    </source>
</evidence>
<reference evidence="9 10" key="2">
    <citation type="submission" date="2013-02" db="EMBL/GenBank/DDBJ databases">
        <title>The Genome Sequence of Plasmodium falciparum Tanzania (2000708).</title>
        <authorList>
            <consortium name="The Broad Institute Genome Sequencing Platform"/>
            <consortium name="The Broad Institute Genome Sequencing Center for Infectious Disease"/>
            <person name="Neafsey D."/>
            <person name="Cheeseman I."/>
            <person name="Volkman S."/>
            <person name="Adams J."/>
            <person name="Walker B."/>
            <person name="Young S.K."/>
            <person name="Zeng Q."/>
            <person name="Gargeya S."/>
            <person name="Fitzgerald M."/>
            <person name="Haas B."/>
            <person name="Abouelleil A."/>
            <person name="Alvarado L."/>
            <person name="Arachchi H.M."/>
            <person name="Berlin A.M."/>
            <person name="Chapman S.B."/>
            <person name="Dewar J."/>
            <person name="Goldberg J."/>
            <person name="Griggs A."/>
            <person name="Gujja S."/>
            <person name="Hansen M."/>
            <person name="Howarth C."/>
            <person name="Imamovic A."/>
            <person name="Larimer J."/>
            <person name="McCowan C."/>
            <person name="Murphy C."/>
            <person name="Neiman D."/>
            <person name="Pearson M."/>
            <person name="Priest M."/>
            <person name="Roberts A."/>
            <person name="Saif S."/>
            <person name="Shea T."/>
            <person name="Sisk P."/>
            <person name="Sykes S."/>
            <person name="Wortman J."/>
            <person name="Nusbaum C."/>
            <person name="Birren B."/>
        </authorList>
    </citation>
    <scope>NUCLEOTIDE SEQUENCE [LARGE SCALE GENOMIC DNA]</scope>
    <source>
        <strain evidence="10">Tanzania (2000708)</strain>
    </source>
</reference>
<dbReference type="SUPFAM" id="SSF140924">
    <property type="entry name" value="Duffy binding domain-like"/>
    <property type="match status" value="8"/>
</dbReference>
<accession>A0A024VWQ9</accession>
<dbReference type="Proteomes" id="UP000030708">
    <property type="component" value="Unassembled WGS sequence"/>
</dbReference>
<dbReference type="FunFam" id="1.20.58.1930:FF:000001">
    <property type="entry name" value="Erythrocyte membrane protein 1, PfEMP1"/>
    <property type="match status" value="1"/>
</dbReference>
<feature type="compositionally biased region" description="Basic and acidic residues" evidence="2">
    <location>
        <begin position="2932"/>
        <end position="2956"/>
    </location>
</feature>
<evidence type="ECO:0000256" key="1">
    <source>
        <dbReference type="SAM" id="Coils"/>
    </source>
</evidence>
<evidence type="ECO:0000259" key="5">
    <source>
        <dbReference type="Pfam" id="PF05424"/>
    </source>
</evidence>
<evidence type="ECO:0000313" key="10">
    <source>
        <dbReference type="Proteomes" id="UP000030708"/>
    </source>
</evidence>
<feature type="domain" description="Duffy-antigen binding" evidence="5">
    <location>
        <begin position="660"/>
        <end position="837"/>
    </location>
</feature>
<feature type="domain" description="Cysteine-rich interdomain region 1 gamma" evidence="6">
    <location>
        <begin position="1832"/>
        <end position="1880"/>
    </location>
</feature>
<feature type="transmembrane region" description="Helical" evidence="3">
    <location>
        <begin position="3088"/>
        <end position="3109"/>
    </location>
</feature>
<evidence type="ECO:0008006" key="11">
    <source>
        <dbReference type="Google" id="ProtNLM"/>
    </source>
</evidence>
<keyword evidence="1" id="KW-0175">Coiled coil</keyword>
<feature type="domain" description="Duffy-binding-like" evidence="8">
    <location>
        <begin position="106"/>
        <end position="260"/>
    </location>
</feature>
<evidence type="ECO:0000256" key="2">
    <source>
        <dbReference type="SAM" id="MobiDB-lite"/>
    </source>
</evidence>
<feature type="compositionally biased region" description="Pro residues" evidence="2">
    <location>
        <begin position="2986"/>
        <end position="2995"/>
    </location>
</feature>
<feature type="coiled-coil region" evidence="1">
    <location>
        <begin position="847"/>
        <end position="912"/>
    </location>
</feature>
<proteinExistence type="predicted"/>
<gene>
    <name evidence="9" type="ORF">PFTANZ_06412</name>
</gene>
<feature type="region of interest" description="Disordered" evidence="2">
    <location>
        <begin position="2038"/>
        <end position="2069"/>
    </location>
</feature>
<name>A0A024VWQ9_PLAFA</name>
<feature type="domain" description="Duffy-binding-like" evidence="8">
    <location>
        <begin position="2761"/>
        <end position="2891"/>
    </location>
</feature>
<feature type="compositionally biased region" description="Basic and acidic residues" evidence="2">
    <location>
        <begin position="521"/>
        <end position="530"/>
    </location>
</feature>
<dbReference type="InterPro" id="IPR041480">
    <property type="entry name" value="CIDR1_gamma"/>
</dbReference>
<feature type="compositionally biased region" description="Acidic residues" evidence="2">
    <location>
        <begin position="3013"/>
        <end position="3056"/>
    </location>
</feature>
<sequence length="3117" mass="359556">MFKSNEDVEKGLQVVFGKIYAKLEPEGKNYPDDGSGNYSKLREAWWKVNRDQVWRAITCDAPRDAHYFLKSSPDFKSFSDHKCGHYEGAPPTNLDYVPQFLRWFEEWAEEFCRKKKIKLWKVKEACRGKKGEKYCSHNACDCQQSIIRTRDFVWDSKCVNCSIECHRYEYWINNQLTEFKNQKDKYQSEINRYNSSKEINNNFNDKYYKEFYDKLKVEKYKTVNQFLELLSKENKCKNIDHEDKTYFSNSDDKETFSRSKYCQVCPYCGVDCNGTTCTPKTVIYPDCGNNDKYDPPTDVTPTKINVLYSGDKQGDITEKLKDFCNNSTNYKGENNQKWECYYKHEKMNKCKMEQNTEINEDNTKITSFHNFFDLWVTYLLRDTINWKNDLMNCINNKKMKNCNKTCNDNCTCFQGWINKKEKEWNEIKGLLKNQNGTLQNYYNKLKSHFDNYFFLVINNVNQGEEKWKKLKEDLQKEIDFAKLKTNTGELGDSIKLLLDHENKNAQKCMERNPIESCPKVEPQKSDEKNQPQDTPPNPCVNGQNQKVGKITSVRHVAKEMQKQASVRGDINKLKGNIYLVKFKKGSNTSELKSECEITKEHTNDSRRRRCLRLLLRLLLRRRRNRPGYKGPCEGKDNENKRFSIGENWKTGEKVSSKDHVFLPPRREHMCTSNLEYLEINRSPLNGSDGKLVNNSFLGDVLLAAKFEANFIKKKYNHDNNPKGFMDKATICRAMKYSFADIGDIIKGTDMWDENDGEIKTQNNLVTIFGKIKEELKSTLGDKYANDNDGKHTQLRADWWEANRAKVWEAMTCDLKSGSFPCSDKTTPHEDYVPQRLRWMTEWAEWYCKMQKEAYKELEGKCRECKEKGNNCMHGRNECNTCTKACEEYAKNIKKWEEQWEKIKNKYAQLYKKALERANGGDIKDSTLSKEDKRVVEFLHELQKENGVVSSTPSTKSGNTATSDVYSTAAGYIHQELPNMECKIQKRFCKNPSGNTSSDGKDNDKEYAFRNYPYDHHAKCTCSPESVKPEEEASSPPLPPQSDVCDEVKALLDGKDELDTINSCNKKYDRLWDCKNNIDPKYTGACMPPRRQALCIYNLESINTNSEDDLKKAFVKCAAIETHFLWKHYKIKNPKADNDLNEGIIPEDFIRQMYYTFGDYRDLCMNKNIGNDMSDVESKINDVFSNNEDKLPEGKSPGGLTREEWWKEYAPQIWEGMLCALPGTANFQNKEDYKDPPEDFAKRPQFLRWFTEWGDEFCTERKKLEDKVGTACKSDYEGCKKNKGSDNCVSACNEYKQYIEDKKKQYDKQNEKFEAVKSGGEQEYKDILNDDAPEYLKENCLFGSCSCMDKVKKIKDYWTNPHKTYDTLSLQTKCACPPSPCTIVDAILGNKSSMGYHEGCREKYKKGVFTAWDCRPGIFKDGSDGACMPPRRKRLFLKKLHDLKGDETQVDLRQAFIECAAIETFFSWHEFKKEKEKEIKEKKERDGNSVFLYGHEQIVNDSDHPQNILKTGKIHEEFKLQMFYTLADYRDICLGNKLGNTDDTKNISNTVTSILKNEKNGVKPLTAEIWWGKNAKDIWEGMLCALSYDTETKIKNEGLRKIFTEEIKKNYNYERVTFSGGFNGDTKLADFVTRPQYFRWLEEWGDEFCRKKKMKNDKIENDCRGENVNKHSSGDGEECGNIFTQDYTIVPNLEYPSCAISCRSYKKWISAKNSEYEKQKEKYDKQIKDAKSSSDNISDKNFVGKLQNDYKSVETFLEKVKEGSCPNNIGKDKINFKDTEETFKHAQSCAPCPIFGVERQKGGRSNITDNTCKDKKVITAEHIKKMKESFDEFDMLVIDNTVKNFTGDLNGVCKDVGIFEGVRKDQWSCKYSCGLDICNLNTVKKGINDQKNIQIRALFKRWLENFLEDYNKINEKISHCINNDERSKCINGCKNKCNCLYEWINKKREEWKIVRKRFFNQYNVDHSDIYTVKSFLQQDPFHDDVQKAIKPFEKLDNFQDSDECNDTANSKGADGKKKDVVECFLDKLKKKIDTFNKKNREGMHSNCDSKSNEETHMDDTPDNTEPLPLDSFPPPFCNVPANPCGDKDATNVVGVEVVAEILHQEAKDKMLERSGKKGDNLLKGDINKATFKNGGKPSNLNGVCSITKEYTNDTRGSTNGGPCKGKDNDNNGERMKIGTIWQTKDDLQIKDPYLFLPPRREHICTSNLEKIDVKNVTGNGNVNDSFLWDVLLAAKMDAEKIKDLYKNQNKKSISIDENDKETICRAMKYSFADLGDIIKGTDLWGHKDFNDLETKLVTIFEKIKGELGDKYASEDKPYTQLRADWWEANRDQIWNAMKCQTTIPPVTTSCDTTTVTPLVDYIPQRLRWMTEWAEWYCKIQKKAYKTLQKGCGDCMSGKCKNADIKCTNCTESCNKYIREIELWRQQWDTISKKYNALYTKATSSSLTITDDPKDEKDVVDFLKKLYQQNKENNNIYSTAAGYVHQELPNMDCQKQTLFCGTDSDTNYAFKDKPQDYVAACDCNKSTEKKNACTIATNLVKNNDGKAKINGCGPKTVGTYPDWDCKNKYVNRNHTGACMPPRRQKLCVSGLTQGGEITKREDILTKFINCAAIETHFAWERYKNKNKRADDQLKGGIIPEGFKRQMYYTFGDFRDIFFGTDISSCTYIKRTSNAIKSILGDKTTTKEGEKHIDDNKKLQEWWETNGPLIWHGMLCALTNSMKQSEKTKIFDEYSYENLNQTKEGITPLEKFAERPQFLRWMIEWSEHFCKEQKEAYGKLVEGCTGCDVSTDGNCKKIHNECSQCETECKKYKDLITQWKVQWEKQRNKYTELYEKKIRENKDLTDAIERSVIDYFKTLNSNGTTYSTAGKYINAKGYINDCAKSGQNNFDENKNGGSENKYAFKDYPNDHEKQCTCKPKALPPPHVLAQPPPPKKPEARPRAEDQIEHDHRGRSDRGGQRPLPGPRPPPAPAEDRGVGRSATSHDVPPAGPPPPKPKQPTRESVARILLRRTTSQDEDEDEASEEEDDDVDDGSDVEEDEDDDDDDDDDDDEGEEESEPPVTPVPELPGPPAPAAPAPLPPLPSDNTSDILKTTIPFGIALALTSIAFFFMKKKKEKVI</sequence>
<organism evidence="9 10">
    <name type="scientific">Plasmodium falciparum Tanzania</name>
    <name type="common">2000708</name>
    <dbReference type="NCBI Taxonomy" id="1036725"/>
    <lineage>
        <taxon>Eukaryota</taxon>
        <taxon>Sar</taxon>
        <taxon>Alveolata</taxon>
        <taxon>Apicomplexa</taxon>
        <taxon>Aconoidasida</taxon>
        <taxon>Haemosporida</taxon>
        <taxon>Plasmodiidae</taxon>
        <taxon>Plasmodium</taxon>
        <taxon>Plasmodium (Laverania)</taxon>
    </lineage>
</organism>
<dbReference type="InterPro" id="IPR004258">
    <property type="entry name" value="DBL"/>
</dbReference>
<keyword evidence="3" id="KW-0812">Transmembrane</keyword>
<evidence type="ECO:0000259" key="4">
    <source>
        <dbReference type="Pfam" id="PF03011"/>
    </source>
</evidence>
<evidence type="ECO:0000256" key="3">
    <source>
        <dbReference type="SAM" id="Phobius"/>
    </source>
</evidence>
<dbReference type="Gene3D" id="1.20.58.1930">
    <property type="match status" value="2"/>
</dbReference>
<dbReference type="Gene3D" id="1.20.58.830">
    <property type="match status" value="6"/>
</dbReference>
<dbReference type="Pfam" id="PF22672">
    <property type="entry name" value="DBL_C"/>
    <property type="match status" value="4"/>
</dbReference>
<reference evidence="9 10" key="1">
    <citation type="submission" date="2013-02" db="EMBL/GenBank/DDBJ databases">
        <title>The Genome Annotation of Plasmodium falciparum Tanzania (2000708).</title>
        <authorList>
            <consortium name="The Broad Institute Genome Sequencing Platform"/>
            <consortium name="The Broad Institute Genome Sequencing Center for Infectious Disease"/>
            <person name="Neafsey D."/>
            <person name="Hoffman S."/>
            <person name="Volkman S."/>
            <person name="Rosenthal P."/>
            <person name="Walker B."/>
            <person name="Young S.K."/>
            <person name="Zeng Q."/>
            <person name="Gargeya S."/>
            <person name="Fitzgerald M."/>
            <person name="Haas B."/>
            <person name="Abouelleil A."/>
            <person name="Allen A.W."/>
            <person name="Alvarado L."/>
            <person name="Arachchi H.M."/>
            <person name="Berlin A.M."/>
            <person name="Chapman S.B."/>
            <person name="Gainer-Dewar J."/>
            <person name="Goldberg J."/>
            <person name="Griggs A."/>
            <person name="Gujja S."/>
            <person name="Hansen M."/>
            <person name="Howarth C."/>
            <person name="Imamovic A."/>
            <person name="Ireland A."/>
            <person name="Larimer J."/>
            <person name="McCowan C."/>
            <person name="Murphy C."/>
            <person name="Pearson M."/>
            <person name="Poon T.W."/>
            <person name="Priest M."/>
            <person name="Roberts A."/>
            <person name="Saif S."/>
            <person name="Shea T."/>
            <person name="Sisk P."/>
            <person name="Sykes S."/>
            <person name="Wortman J."/>
            <person name="Nusbaum C."/>
            <person name="Birren B."/>
        </authorList>
    </citation>
    <scope>NUCLEOTIDE SEQUENCE [LARGE SCALE GENOMIC DNA]</scope>
    <source>
        <strain evidence="10">Tanzania (2000708)</strain>
    </source>
</reference>
<dbReference type="Pfam" id="PF03011">
    <property type="entry name" value="PFEMP"/>
    <property type="match status" value="2"/>
</dbReference>
<dbReference type="Pfam" id="PF05424">
    <property type="entry name" value="Duffy_binding"/>
    <property type="match status" value="6"/>
</dbReference>
<feature type="region of interest" description="Disordered" evidence="2">
    <location>
        <begin position="2910"/>
        <end position="3088"/>
    </location>
</feature>
<dbReference type="Pfam" id="PF21807">
    <property type="entry name" value="PfEMP1_CIDRalpha1_dom"/>
    <property type="match status" value="1"/>
</dbReference>
<feature type="domain" description="Duffy-binding-like" evidence="8">
    <location>
        <begin position="841"/>
        <end position="948"/>
    </location>
</feature>
<protein>
    <recommendedName>
        <fullName evidence="11">Duffy-binding-like domain-containing protein</fullName>
    </recommendedName>
</protein>
<evidence type="ECO:0000313" key="9">
    <source>
        <dbReference type="EMBL" id="ETW32867.1"/>
    </source>
</evidence>
<feature type="domain" description="PfEMP1 CIDRalpha1" evidence="7">
    <location>
        <begin position="302"/>
        <end position="357"/>
    </location>
</feature>
<feature type="domain" description="Duffy-antigen binding" evidence="5">
    <location>
        <begin position="4"/>
        <end position="102"/>
    </location>
</feature>
<dbReference type="InterPro" id="IPR008602">
    <property type="entry name" value="Duffy-antigen-binding"/>
</dbReference>
<feature type="domain" description="Duffy-binding-like" evidence="4">
    <location>
        <begin position="1897"/>
        <end position="2040"/>
    </location>
</feature>
<dbReference type="InterPro" id="IPR042202">
    <property type="entry name" value="Duffy-ag-bd_sf"/>
</dbReference>
<dbReference type="OrthoDB" id="10530068at2759"/>
<dbReference type="InterPro" id="IPR049158">
    <property type="entry name" value="PfEMP1_CIDRalpha1_dom"/>
</dbReference>
<keyword evidence="3" id="KW-1133">Transmembrane helix</keyword>
<feature type="compositionally biased region" description="Pro residues" evidence="2">
    <location>
        <begin position="2960"/>
        <end position="2969"/>
    </location>
</feature>
<feature type="coiled-coil region" evidence="1">
    <location>
        <begin position="457"/>
        <end position="484"/>
    </location>
</feature>
<evidence type="ECO:0000259" key="7">
    <source>
        <dbReference type="Pfam" id="PF21807"/>
    </source>
</evidence>